<evidence type="ECO:0000256" key="5">
    <source>
        <dbReference type="SAM" id="SignalP"/>
    </source>
</evidence>
<evidence type="ECO:0000259" key="6">
    <source>
        <dbReference type="PROSITE" id="PS51007"/>
    </source>
</evidence>
<organism evidence="7 8">
    <name type="scientific">Pedobacter cryoconitis</name>
    <dbReference type="NCBI Taxonomy" id="188932"/>
    <lineage>
        <taxon>Bacteria</taxon>
        <taxon>Pseudomonadati</taxon>
        <taxon>Bacteroidota</taxon>
        <taxon>Sphingobacteriia</taxon>
        <taxon>Sphingobacteriales</taxon>
        <taxon>Sphingobacteriaceae</taxon>
        <taxon>Pedobacter</taxon>
    </lineage>
</organism>
<keyword evidence="2 4" id="KW-0479">Metal-binding</keyword>
<dbReference type="PROSITE" id="PS51257">
    <property type="entry name" value="PROKAR_LIPOPROTEIN"/>
    <property type="match status" value="1"/>
</dbReference>
<keyword evidence="3 4" id="KW-0408">Iron</keyword>
<dbReference type="Proteomes" id="UP000521017">
    <property type="component" value="Unassembled WGS sequence"/>
</dbReference>
<evidence type="ECO:0000313" key="8">
    <source>
        <dbReference type="Proteomes" id="UP000521017"/>
    </source>
</evidence>
<dbReference type="GO" id="GO:0046872">
    <property type="term" value="F:metal ion binding"/>
    <property type="evidence" value="ECO:0007669"/>
    <property type="project" value="UniProtKB-KW"/>
</dbReference>
<dbReference type="GO" id="GO:0020037">
    <property type="term" value="F:heme binding"/>
    <property type="evidence" value="ECO:0007669"/>
    <property type="project" value="InterPro"/>
</dbReference>
<evidence type="ECO:0000256" key="3">
    <source>
        <dbReference type="ARBA" id="ARBA00023004"/>
    </source>
</evidence>
<dbReference type="RefSeq" id="WP_184625793.1">
    <property type="nucleotide sequence ID" value="NZ_JACHCC010000007.1"/>
</dbReference>
<dbReference type="EMBL" id="JACHCC010000007">
    <property type="protein sequence ID" value="MBB6500722.1"/>
    <property type="molecule type" value="Genomic_DNA"/>
</dbReference>
<protein>
    <submittedName>
        <fullName evidence="7">Putative membrane protein</fullName>
    </submittedName>
</protein>
<proteinExistence type="predicted"/>
<feature type="chain" id="PRO_5031489829" evidence="5">
    <location>
        <begin position="27"/>
        <end position="118"/>
    </location>
</feature>
<feature type="signal peptide" evidence="5">
    <location>
        <begin position="1"/>
        <end position="26"/>
    </location>
</feature>
<dbReference type="AlphaFoldDB" id="A0A7X0J5H1"/>
<dbReference type="InterPro" id="IPR009056">
    <property type="entry name" value="Cyt_c-like_dom"/>
</dbReference>
<name>A0A7X0J5H1_9SPHI</name>
<accession>A0A7X0J5H1</accession>
<dbReference type="PROSITE" id="PS51007">
    <property type="entry name" value="CYTC"/>
    <property type="match status" value="1"/>
</dbReference>
<feature type="domain" description="Cytochrome c" evidence="6">
    <location>
        <begin position="33"/>
        <end position="116"/>
    </location>
</feature>
<dbReference type="SUPFAM" id="SSF46626">
    <property type="entry name" value="Cytochrome c"/>
    <property type="match status" value="1"/>
</dbReference>
<evidence type="ECO:0000256" key="4">
    <source>
        <dbReference type="PROSITE-ProRule" id="PRU00433"/>
    </source>
</evidence>
<dbReference type="GO" id="GO:0009055">
    <property type="term" value="F:electron transfer activity"/>
    <property type="evidence" value="ECO:0007669"/>
    <property type="project" value="InterPro"/>
</dbReference>
<evidence type="ECO:0000256" key="1">
    <source>
        <dbReference type="ARBA" id="ARBA00022617"/>
    </source>
</evidence>
<sequence length="118" mass="12363">MSKYVNHFIAIAISVLLLAACSKKQAEELKPVVPVNPGTQVTYTGFVQGLLQSRCAGCHAPGRGGASAWSFNGYSSVTANADKIKQAVLVSKTMPLGGSLSAADLQSLQTWFDSGMSQ</sequence>
<reference evidence="7 8" key="1">
    <citation type="submission" date="2020-08" db="EMBL/GenBank/DDBJ databases">
        <title>Genomic Encyclopedia of Type Strains, Phase IV (KMG-V): Genome sequencing to study the core and pangenomes of soil and plant-associated prokaryotes.</title>
        <authorList>
            <person name="Whitman W."/>
        </authorList>
    </citation>
    <scope>NUCLEOTIDE SEQUENCE [LARGE SCALE GENOMIC DNA]</scope>
    <source>
        <strain evidence="7 8">M2T3</strain>
    </source>
</reference>
<gene>
    <name evidence="7" type="ORF">HDF25_002881</name>
</gene>
<evidence type="ECO:0000313" key="7">
    <source>
        <dbReference type="EMBL" id="MBB6500722.1"/>
    </source>
</evidence>
<comment type="caution">
    <text evidence="7">The sequence shown here is derived from an EMBL/GenBank/DDBJ whole genome shotgun (WGS) entry which is preliminary data.</text>
</comment>
<keyword evidence="5" id="KW-0732">Signal</keyword>
<dbReference type="InterPro" id="IPR036909">
    <property type="entry name" value="Cyt_c-like_dom_sf"/>
</dbReference>
<keyword evidence="1 4" id="KW-0349">Heme</keyword>
<evidence type="ECO:0000256" key="2">
    <source>
        <dbReference type="ARBA" id="ARBA00022723"/>
    </source>
</evidence>